<organism evidence="7 8">
    <name type="scientific">Pythium oligandrum</name>
    <name type="common">Mycoparasitic fungus</name>
    <dbReference type="NCBI Taxonomy" id="41045"/>
    <lineage>
        <taxon>Eukaryota</taxon>
        <taxon>Sar</taxon>
        <taxon>Stramenopiles</taxon>
        <taxon>Oomycota</taxon>
        <taxon>Peronosporomycetes</taxon>
        <taxon>Pythiales</taxon>
        <taxon>Pythiaceae</taxon>
        <taxon>Pythium</taxon>
    </lineage>
</organism>
<feature type="coiled-coil region" evidence="5">
    <location>
        <begin position="625"/>
        <end position="682"/>
    </location>
</feature>
<dbReference type="OrthoDB" id="161492at2759"/>
<dbReference type="CDD" id="cd14686">
    <property type="entry name" value="bZIP"/>
    <property type="match status" value="1"/>
</dbReference>
<feature type="region of interest" description="Disordered" evidence="6">
    <location>
        <begin position="76"/>
        <end position="110"/>
    </location>
</feature>
<feature type="region of interest" description="Disordered" evidence="6">
    <location>
        <begin position="450"/>
        <end position="470"/>
    </location>
</feature>
<dbReference type="AlphaFoldDB" id="A0A8K1FN01"/>
<proteinExistence type="predicted"/>
<dbReference type="PANTHER" id="PTHR45764:SF38">
    <property type="entry name" value="BZIP TRANSCRIPTION FACTOR 44"/>
    <property type="match status" value="1"/>
</dbReference>
<evidence type="ECO:0000256" key="3">
    <source>
        <dbReference type="ARBA" id="ARBA00023163"/>
    </source>
</evidence>
<dbReference type="Proteomes" id="UP000794436">
    <property type="component" value="Unassembled WGS sequence"/>
</dbReference>
<keyword evidence="4" id="KW-0539">Nucleus</keyword>
<evidence type="ECO:0000313" key="8">
    <source>
        <dbReference type="Proteomes" id="UP000794436"/>
    </source>
</evidence>
<gene>
    <name evidence="7" type="ORF">Poli38472_014270</name>
</gene>
<evidence type="ECO:0008006" key="9">
    <source>
        <dbReference type="Google" id="ProtNLM"/>
    </source>
</evidence>
<evidence type="ECO:0000313" key="7">
    <source>
        <dbReference type="EMBL" id="TMW64153.1"/>
    </source>
</evidence>
<feature type="coiled-coil region" evidence="5">
    <location>
        <begin position="128"/>
        <end position="185"/>
    </location>
</feature>
<feature type="compositionally biased region" description="Low complexity" evidence="6">
    <location>
        <begin position="91"/>
        <end position="105"/>
    </location>
</feature>
<keyword evidence="8" id="KW-1185">Reference proteome</keyword>
<feature type="compositionally biased region" description="Polar residues" evidence="6">
    <location>
        <begin position="450"/>
        <end position="465"/>
    </location>
</feature>
<keyword evidence="3" id="KW-0804">Transcription</keyword>
<keyword evidence="5" id="KW-0175">Coiled coil</keyword>
<keyword evidence="1" id="KW-0805">Transcription regulation</keyword>
<reference evidence="7" key="1">
    <citation type="submission" date="2019-03" db="EMBL/GenBank/DDBJ databases">
        <title>Long read genome sequence of the mycoparasitic Pythium oligandrum ATCC 38472 isolated from sugarbeet rhizosphere.</title>
        <authorList>
            <person name="Gaulin E."/>
        </authorList>
    </citation>
    <scope>NUCLEOTIDE SEQUENCE</scope>
    <source>
        <strain evidence="7">ATCC 38472_TT</strain>
    </source>
</reference>
<dbReference type="EMBL" id="SPLM01000041">
    <property type="protein sequence ID" value="TMW64153.1"/>
    <property type="molecule type" value="Genomic_DNA"/>
</dbReference>
<evidence type="ECO:0000256" key="6">
    <source>
        <dbReference type="SAM" id="MobiDB-lite"/>
    </source>
</evidence>
<name>A0A8K1FN01_PYTOL</name>
<evidence type="ECO:0000256" key="5">
    <source>
        <dbReference type="SAM" id="Coils"/>
    </source>
</evidence>
<evidence type="ECO:0000256" key="4">
    <source>
        <dbReference type="ARBA" id="ARBA00023242"/>
    </source>
</evidence>
<comment type="caution">
    <text evidence="7">The sequence shown here is derived from an EMBL/GenBank/DDBJ whole genome shotgun (WGS) entry which is preliminary data.</text>
</comment>
<dbReference type="PANTHER" id="PTHR45764">
    <property type="entry name" value="BZIP TRANSCRIPTION FACTOR 44"/>
    <property type="match status" value="1"/>
</dbReference>
<evidence type="ECO:0000256" key="2">
    <source>
        <dbReference type="ARBA" id="ARBA00023125"/>
    </source>
</evidence>
<keyword evidence="2" id="KW-0238">DNA-binding</keyword>
<accession>A0A8K1FN01</accession>
<protein>
    <recommendedName>
        <fullName evidence="9">BZIP domain-containing protein</fullName>
    </recommendedName>
</protein>
<dbReference type="GO" id="GO:0003677">
    <property type="term" value="F:DNA binding"/>
    <property type="evidence" value="ECO:0007669"/>
    <property type="project" value="UniProtKB-KW"/>
</dbReference>
<evidence type="ECO:0000256" key="1">
    <source>
        <dbReference type="ARBA" id="ARBA00023015"/>
    </source>
</evidence>
<sequence length="974" mass="109426">MDSPPTIDVASFDLLTTWLDTDEIVDVTQLAPGSTKLSTQPVAEAFPFEFQLDPALLTEMPINNEMADALVVSKPARRERVARTRAKPTKAASSSGSDSKSLATADDLRREKNREKVRRHYYRKLTLLDSLRNEVAELEAHHRRLKTLKQSNGSPTSVTAITPVLQQQFTQLQSAKATLEREQAQLWRLHMEHTDRYGALRELLVANRDLFMSSQMAKTVIKPFSREECYRVRDKAVEDIIALGYLTSKPRRGNGVAGWQDEVVVEQGFFKFSVHKTFENSSPADLAGITFSLITNPEALMRRVYSAALETKNVLVQQIDEDNMVFFQEYRAMDTTNEFVLMKTLYLASRVRRPDGGYILLMRGLGQDRLEDKELFVPSSGEFAHQIVWHDIFSWIKFEPAGLYGEDCASSFYGICPTVGANVEFWAIEVLTMALRWECFVHGPPQILPSTESPVAPTSPSSSRVEQVEGSPVTTLILEESMDSPPTIDVASFDLLTTWLDTDEVVDVTQLAPGSTKLSATATTTHSQSAVAVVEAFPFEFQLDPALLTLTEMPTTSDTTNVLVVSKPVKRERAARTRAKLTKTAKKTITSNCTSNNSLTTADELRRKKNREKVRRHYYRKLTLLDSLRNEVAELEAHHRRLKTLKQSNGSPTSVTAITPVLQQQFTQLQSAKATLEREQAQLWRLHMEHTDRYGALRELLVANRDLFMSSQMAKTVIKPFSREECYRVRDKAVEDIIALGYLTSKPRRGNGVAGWQDEVVVEQGFFKFSVRKTFAKLSPADLAAITFGLITDPEVLMHRVYSAALEAKVVLVQQIDEDNVVLFQEYRAMDTTNEFVLMKTLYLASRVCRPDGGYILLMRGLGQDRLEDKELFVPSSGELAHQIVWHDIFCWIKFEPAGLYGEDCTTSFYGFSLTVGTNVAFWAIEVLSMALRWECFVCGPPQVLPPSDSPVVAASASSSRNEQVDGNTIMALV</sequence>